<dbReference type="GeneID" id="37002030"/>
<dbReference type="VEuPathDB" id="FungiDB:CXQ87_002030"/>
<dbReference type="Proteomes" id="UP000244406">
    <property type="component" value="Unassembled WGS sequence"/>
</dbReference>
<dbReference type="PANTHER" id="PTHR47784">
    <property type="entry name" value="STEROL UPTAKE CONTROL PROTEIN 2"/>
    <property type="match status" value="1"/>
</dbReference>
<evidence type="ECO:0000256" key="1">
    <source>
        <dbReference type="SAM" id="MobiDB-lite"/>
    </source>
</evidence>
<proteinExistence type="predicted"/>
<feature type="region of interest" description="Disordered" evidence="1">
    <location>
        <begin position="43"/>
        <end position="70"/>
    </location>
</feature>
<evidence type="ECO:0000313" key="3">
    <source>
        <dbReference type="EMBL" id="PVH13911.1"/>
    </source>
</evidence>
<dbReference type="EMBL" id="PKFP01000001">
    <property type="protein sequence ID" value="PVH13911.1"/>
    <property type="molecule type" value="Genomic_DNA"/>
</dbReference>
<accession>A0A2V1AAR2</accession>
<feature type="compositionally biased region" description="Polar residues" evidence="1">
    <location>
        <begin position="43"/>
        <end position="61"/>
    </location>
</feature>
<dbReference type="PANTHER" id="PTHR47784:SF5">
    <property type="entry name" value="STEROL UPTAKE CONTROL PROTEIN 2"/>
    <property type="match status" value="1"/>
</dbReference>
<dbReference type="InterPro" id="IPR012589">
    <property type="entry name" value="Pmp1/Pmp2"/>
</dbReference>
<feature type="compositionally biased region" description="Polar residues" evidence="1">
    <location>
        <begin position="527"/>
        <end position="540"/>
    </location>
</feature>
<organism evidence="3 4">
    <name type="scientific">Candidozyma duobushaemuli</name>
    <dbReference type="NCBI Taxonomy" id="1231522"/>
    <lineage>
        <taxon>Eukaryota</taxon>
        <taxon>Fungi</taxon>
        <taxon>Dikarya</taxon>
        <taxon>Ascomycota</taxon>
        <taxon>Saccharomycotina</taxon>
        <taxon>Pichiomycetes</taxon>
        <taxon>Metschnikowiaceae</taxon>
        <taxon>Candidozyma</taxon>
    </lineage>
</organism>
<feature type="transmembrane region" description="Helical" evidence="2">
    <location>
        <begin position="6"/>
        <end position="25"/>
    </location>
</feature>
<keyword evidence="4" id="KW-1185">Reference proteome</keyword>
<protein>
    <submittedName>
        <fullName evidence="3">Uncharacterized protein</fullName>
    </submittedName>
</protein>
<dbReference type="Pfam" id="PF08114">
    <property type="entry name" value="PMP1_2"/>
    <property type="match status" value="1"/>
</dbReference>
<dbReference type="RefSeq" id="XP_025334851.1">
    <property type="nucleotide sequence ID" value="XM_025480551.1"/>
</dbReference>
<comment type="caution">
    <text evidence="3">The sequence shown here is derived from an EMBL/GenBank/DDBJ whole genome shotgun (WGS) entry which is preliminary data.</text>
</comment>
<reference evidence="3 4" key="1">
    <citation type="submission" date="2017-12" db="EMBL/GenBank/DDBJ databases">
        <title>Genome Sequence of the Amphotericin B-resistant Candida duobushaemulonii strain, B09383.</title>
        <authorList>
            <person name="Chow N.A."/>
            <person name="Gade L."/>
            <person name="Batra D."/>
            <person name="Rowe L.A."/>
            <person name="Loparev V.N."/>
            <person name="Litvintseva A.P."/>
        </authorList>
    </citation>
    <scope>NUCLEOTIDE SEQUENCE [LARGE SCALE GENOMIC DNA]</scope>
    <source>
        <strain evidence="3 4">B09383</strain>
    </source>
</reference>
<gene>
    <name evidence="3" type="ORF">CXQ87_002030</name>
</gene>
<keyword evidence="2" id="KW-0812">Transmembrane</keyword>
<evidence type="ECO:0000313" key="4">
    <source>
        <dbReference type="Proteomes" id="UP000244406"/>
    </source>
</evidence>
<dbReference type="GO" id="GO:0030234">
    <property type="term" value="F:enzyme regulator activity"/>
    <property type="evidence" value="ECO:0007669"/>
    <property type="project" value="InterPro"/>
</dbReference>
<evidence type="ECO:0000256" key="2">
    <source>
        <dbReference type="SAM" id="Phobius"/>
    </source>
</evidence>
<keyword evidence="2" id="KW-1133">Transmembrane helix</keyword>
<dbReference type="InterPro" id="IPR053157">
    <property type="entry name" value="Sterol_Uptake_Regulator"/>
</dbReference>
<name>A0A2V1AAR2_9ASCO</name>
<keyword evidence="2" id="KW-0472">Membrane</keyword>
<feature type="region of interest" description="Disordered" evidence="1">
    <location>
        <begin position="527"/>
        <end position="558"/>
    </location>
</feature>
<sequence>MLPPGVILVFVLVGLAAIAIFAVILQKKLKAKKSKYVLSTFSDNSTNSSATRPGQPVSTAPTEEDDTAVNGPLSKVASSDLMSSNGTEEYHDEAFGQHRKFTFDIILSSTANILGLSRFELRVLRFFNDMCVPFLTYNVNKRHSIVWEVVVPQYVTSSPSIRSAILAMGCLNIMPILGMERLIQENMDPAEVAKTLEASSDTFEVQRLFADDYMMDQGDDINLFRHASEFFTHAVSGTHEAVQQLSDPNLSRQKRAESLSNATITSYLMYSFIGLHPWKMLPLVHFPEPGEEPKPDMLSIAAGMKTLIVGNLDELRASDIGELFFMDELQFVFRQKVKLVEDISNQLNEHLQKYSFLQIDSTVSSFIGDMKEALSLFDKACSISVKFNYPVFLYKWLPMVGPQLIPHVRAKEPFAMHFLYVYAILCIYFKFWCFEQNVWKDYVVWFRDNYTLCEFDERLYQYVVVGRRYIENENYMDLRNFDVWSKRFDHVSNVSSYESTATSTNGDLNSWSDADFKGASPLDQLGSNFVTPSESESWSGGSFIPKPFEPNSSSGFFD</sequence>
<dbReference type="AlphaFoldDB" id="A0A2V1AAR2"/>
<dbReference type="GO" id="GO:0001228">
    <property type="term" value="F:DNA-binding transcription activator activity, RNA polymerase II-specific"/>
    <property type="evidence" value="ECO:0007669"/>
    <property type="project" value="TreeGrafter"/>
</dbReference>